<dbReference type="EMBL" id="JBHFFA010000003">
    <property type="protein sequence ID" value="KAL2635283.1"/>
    <property type="molecule type" value="Genomic_DNA"/>
</dbReference>
<sequence length="121" mass="14439">MGIELDFPWAYEEFFHLLVLMQGEYDDLRERLAMTKRRIEELEAGQPTTELLARVTCLTEVAFIWETKTNQLHESLRKWKSKSKHAAKEHRRVRDGHKEEILCLKIKLVAKDEELCQTRQK</sequence>
<comment type="caution">
    <text evidence="2">The sequence shown here is derived from an EMBL/GenBank/DDBJ whole genome shotgun (WGS) entry which is preliminary data.</text>
</comment>
<organism evidence="2 3">
    <name type="scientific">Riccia fluitans</name>
    <dbReference type="NCBI Taxonomy" id="41844"/>
    <lineage>
        <taxon>Eukaryota</taxon>
        <taxon>Viridiplantae</taxon>
        <taxon>Streptophyta</taxon>
        <taxon>Embryophyta</taxon>
        <taxon>Marchantiophyta</taxon>
        <taxon>Marchantiopsida</taxon>
        <taxon>Marchantiidae</taxon>
        <taxon>Marchantiales</taxon>
        <taxon>Ricciaceae</taxon>
        <taxon>Riccia</taxon>
    </lineage>
</organism>
<feature type="coiled-coil region" evidence="1">
    <location>
        <begin position="18"/>
        <end position="45"/>
    </location>
</feature>
<gene>
    <name evidence="2" type="ORF">R1flu_006762</name>
</gene>
<dbReference type="AlphaFoldDB" id="A0ABD1YWX5"/>
<dbReference type="Proteomes" id="UP001605036">
    <property type="component" value="Unassembled WGS sequence"/>
</dbReference>
<evidence type="ECO:0000256" key="1">
    <source>
        <dbReference type="SAM" id="Coils"/>
    </source>
</evidence>
<protein>
    <submittedName>
        <fullName evidence="2">Uncharacterized protein</fullName>
    </submittedName>
</protein>
<evidence type="ECO:0000313" key="3">
    <source>
        <dbReference type="Proteomes" id="UP001605036"/>
    </source>
</evidence>
<evidence type="ECO:0000313" key="2">
    <source>
        <dbReference type="EMBL" id="KAL2635283.1"/>
    </source>
</evidence>
<name>A0ABD1YWX5_9MARC</name>
<reference evidence="2 3" key="1">
    <citation type="submission" date="2024-09" db="EMBL/GenBank/DDBJ databases">
        <title>Chromosome-scale assembly of Riccia fluitans.</title>
        <authorList>
            <person name="Paukszto L."/>
            <person name="Sawicki J."/>
            <person name="Karawczyk K."/>
            <person name="Piernik-Szablinska J."/>
            <person name="Szczecinska M."/>
            <person name="Mazdziarz M."/>
        </authorList>
    </citation>
    <scope>NUCLEOTIDE SEQUENCE [LARGE SCALE GENOMIC DNA]</scope>
    <source>
        <strain evidence="2">Rf_01</strain>
        <tissue evidence="2">Aerial parts of the thallus</tissue>
    </source>
</reference>
<keyword evidence="1" id="KW-0175">Coiled coil</keyword>
<proteinExistence type="predicted"/>
<accession>A0ABD1YWX5</accession>
<keyword evidence="3" id="KW-1185">Reference proteome</keyword>